<evidence type="ECO:0000256" key="8">
    <source>
        <dbReference type="ARBA" id="ARBA00022927"/>
    </source>
</evidence>
<keyword evidence="11" id="KW-0539">Nucleus</keyword>
<accession>A0A4P9ZAH9</accession>
<dbReference type="GO" id="GO:0031965">
    <property type="term" value="C:nuclear membrane"/>
    <property type="evidence" value="ECO:0007669"/>
    <property type="project" value="UniProtKB-SubCell"/>
</dbReference>
<evidence type="ECO:0000256" key="5">
    <source>
        <dbReference type="ARBA" id="ARBA00022448"/>
    </source>
</evidence>
<dbReference type="InterPro" id="IPR036903">
    <property type="entry name" value="Nup98_auto-Pept-S59_dom_sf"/>
</dbReference>
<keyword evidence="10" id="KW-0906">Nuclear pore complex</keyword>
<gene>
    <name evidence="14" type="ORF">METBISCDRAFT_27895</name>
</gene>
<dbReference type="GO" id="GO:0006606">
    <property type="term" value="P:protein import into nucleus"/>
    <property type="evidence" value="ECO:0007669"/>
    <property type="project" value="UniProtKB-ARBA"/>
</dbReference>
<dbReference type="FunFam" id="3.30.1610.10:FF:000003">
    <property type="entry name" value="Nucleoporin SONB, putative"/>
    <property type="match status" value="1"/>
</dbReference>
<keyword evidence="6" id="KW-0677">Repeat</keyword>
<feature type="compositionally biased region" description="Low complexity" evidence="12">
    <location>
        <begin position="459"/>
        <end position="468"/>
    </location>
</feature>
<feature type="compositionally biased region" description="Polar residues" evidence="12">
    <location>
        <begin position="495"/>
        <end position="518"/>
    </location>
</feature>
<dbReference type="AlphaFoldDB" id="A0A4P9ZAH9"/>
<feature type="compositionally biased region" description="Polar residues" evidence="12">
    <location>
        <begin position="439"/>
        <end position="453"/>
    </location>
</feature>
<dbReference type="OrthoDB" id="3797628at2759"/>
<reference evidence="15" key="1">
    <citation type="journal article" date="2018" name="Nat. Microbiol.">
        <title>Leveraging single-cell genomics to expand the fungal tree of life.</title>
        <authorList>
            <person name="Ahrendt S.R."/>
            <person name="Quandt C.A."/>
            <person name="Ciobanu D."/>
            <person name="Clum A."/>
            <person name="Salamov A."/>
            <person name="Andreopoulos B."/>
            <person name="Cheng J.F."/>
            <person name="Woyke T."/>
            <person name="Pelin A."/>
            <person name="Henrissat B."/>
            <person name="Reynolds N.K."/>
            <person name="Benny G.L."/>
            <person name="Smith M.E."/>
            <person name="James T.Y."/>
            <person name="Grigoriev I.V."/>
        </authorList>
    </citation>
    <scope>NUCLEOTIDE SEQUENCE [LARGE SCALE GENOMIC DNA]</scope>
    <source>
        <strain evidence="15">Baker2002</strain>
    </source>
</reference>
<evidence type="ECO:0000256" key="7">
    <source>
        <dbReference type="ARBA" id="ARBA00022816"/>
    </source>
</evidence>
<dbReference type="PROSITE" id="PS51434">
    <property type="entry name" value="NUP_C"/>
    <property type="match status" value="1"/>
</dbReference>
<dbReference type="GO" id="GO:0034398">
    <property type="term" value="P:telomere tethering at nuclear periphery"/>
    <property type="evidence" value="ECO:0007669"/>
    <property type="project" value="TreeGrafter"/>
</dbReference>
<keyword evidence="7" id="KW-0509">mRNA transport</keyword>
<feature type="region of interest" description="Disordered" evidence="12">
    <location>
        <begin position="1"/>
        <end position="25"/>
    </location>
</feature>
<keyword evidence="8" id="KW-0653">Protein transport</keyword>
<feature type="domain" description="Peptidase S59" evidence="13">
    <location>
        <begin position="850"/>
        <end position="991"/>
    </location>
</feature>
<evidence type="ECO:0000256" key="2">
    <source>
        <dbReference type="ARBA" id="ARBA00004567"/>
    </source>
</evidence>
<evidence type="ECO:0000313" key="15">
    <source>
        <dbReference type="Proteomes" id="UP000268321"/>
    </source>
</evidence>
<evidence type="ECO:0000256" key="12">
    <source>
        <dbReference type="SAM" id="MobiDB-lite"/>
    </source>
</evidence>
<evidence type="ECO:0000256" key="9">
    <source>
        <dbReference type="ARBA" id="ARBA00023010"/>
    </source>
</evidence>
<evidence type="ECO:0000256" key="10">
    <source>
        <dbReference type="ARBA" id="ARBA00023132"/>
    </source>
</evidence>
<dbReference type="Proteomes" id="UP000268321">
    <property type="component" value="Unassembled WGS sequence"/>
</dbReference>
<dbReference type="GO" id="GO:0008139">
    <property type="term" value="F:nuclear localization sequence binding"/>
    <property type="evidence" value="ECO:0007669"/>
    <property type="project" value="TreeGrafter"/>
</dbReference>
<dbReference type="Gene3D" id="1.10.10.2360">
    <property type="match status" value="1"/>
</dbReference>
<dbReference type="InterPro" id="IPR037665">
    <property type="entry name" value="Nucleoporin_S59-like"/>
</dbReference>
<evidence type="ECO:0000259" key="13">
    <source>
        <dbReference type="PROSITE" id="PS51434"/>
    </source>
</evidence>
<keyword evidence="9" id="KW-0811">Translocation</keyword>
<dbReference type="GO" id="GO:0044613">
    <property type="term" value="C:nuclear pore central transport channel"/>
    <property type="evidence" value="ECO:0007669"/>
    <property type="project" value="UniProtKB-ARBA"/>
</dbReference>
<dbReference type="FunFam" id="1.10.10.2360:FF:000001">
    <property type="entry name" value="Nuclear pore complex protein Nup98-Nup96"/>
    <property type="match status" value="1"/>
</dbReference>
<keyword evidence="15" id="KW-1185">Reference proteome</keyword>
<dbReference type="EMBL" id="ML004473">
    <property type="protein sequence ID" value="RKP29824.1"/>
    <property type="molecule type" value="Genomic_DNA"/>
</dbReference>
<evidence type="ECO:0000256" key="4">
    <source>
        <dbReference type="ARBA" id="ARBA00008926"/>
    </source>
</evidence>
<dbReference type="InterPro" id="IPR007230">
    <property type="entry name" value="Nup98_auto-Pept-S59_dom"/>
</dbReference>
<evidence type="ECO:0000256" key="1">
    <source>
        <dbReference type="ARBA" id="ARBA00004335"/>
    </source>
</evidence>
<dbReference type="GO" id="GO:0017056">
    <property type="term" value="F:structural constituent of nuclear pore"/>
    <property type="evidence" value="ECO:0007669"/>
    <property type="project" value="InterPro"/>
</dbReference>
<name>A0A4P9ZAH9_9ASCO</name>
<dbReference type="PANTHER" id="PTHR23198:SF6">
    <property type="entry name" value="NUCLEAR PORE COMPLEX PROTEIN NUP98-NUP96"/>
    <property type="match status" value="1"/>
</dbReference>
<keyword evidence="5" id="KW-0813">Transport</keyword>
<evidence type="ECO:0000256" key="3">
    <source>
        <dbReference type="ARBA" id="ARBA00004620"/>
    </source>
</evidence>
<feature type="compositionally biased region" description="Polar residues" evidence="12">
    <location>
        <begin position="96"/>
        <end position="122"/>
    </location>
</feature>
<dbReference type="InterPro" id="IPR025574">
    <property type="entry name" value="Nucleoporin_FG_rpt"/>
</dbReference>
<dbReference type="Pfam" id="PF13634">
    <property type="entry name" value="Nucleoporin_FG"/>
    <property type="match status" value="4"/>
</dbReference>
<proteinExistence type="inferred from homology"/>
<dbReference type="GO" id="GO:0000973">
    <property type="term" value="P:post-transcriptional tethering of RNA polymerase II gene DNA at nuclear periphery"/>
    <property type="evidence" value="ECO:0007669"/>
    <property type="project" value="TreeGrafter"/>
</dbReference>
<comment type="subcellular location">
    <subcellularLocation>
        <location evidence="1">Nucleus membrane</location>
        <topology evidence="1">Peripheral membrane protein</topology>
        <orientation evidence="1">Cytoplasmic side</orientation>
    </subcellularLocation>
    <subcellularLocation>
        <location evidence="3">Nucleus membrane</location>
        <topology evidence="3">Peripheral membrane protein</topology>
        <orientation evidence="3">Nucleoplasmic side</orientation>
    </subcellularLocation>
    <subcellularLocation>
        <location evidence="2">Nucleus</location>
        <location evidence="2">Nuclear pore complex</location>
    </subcellularLocation>
</comment>
<dbReference type="GO" id="GO:0003723">
    <property type="term" value="F:RNA binding"/>
    <property type="evidence" value="ECO:0007669"/>
    <property type="project" value="TreeGrafter"/>
</dbReference>
<feature type="region of interest" description="Disordered" evidence="12">
    <location>
        <begin position="84"/>
        <end position="123"/>
    </location>
</feature>
<sequence length="991" mass="101299">MFGSTTSGFGGFNTQPNSGTSPFGGGTVAASNSAFPASNSGAFGALNTNSVFGQNTNTTSTFGASPGTSAFGLGSAGGTSAFGQPSNSAFGRGSSVFGQTTQNNTSPFGAASNSPSATSGTNIFGGLSKPFGSTFGTPQNNSITPFGGAASGSSMFGSSVDVNVNNGTAGKPFSEVIDKDAQGVSKFQNIAAMPEYKNFSVEELRLKDYEQNRRFGNTTAPNTVFGASPGSNTGIFGNNNSAFGNAGTSAFGQNNTTGAFGPSNNTGTFGSSGIFGSGNNASTGTSAFGANNTTPGGFVSAFGNTNSAFGANKPSAFGSSLGNTGTFGSNNNTTSAFESSLNNNASPFGQNNNNTSAFGTTNNSPFSNNTGGGIFGNNNNVGTSAFGSNNTAKPGGLFGSSNNTFGSNNTVNNSGSLFGNSSSAFGAKPAADGLFGSNNSAQPSAFGQNTQSGGLFGQNNNNVTNNSGGLFGQNNYQSGGFFGQNNNNTSGGLFRNNNQANNTSGGLFGNANNNNTSGGLFGNKPAAPSGGLFGNTGTNTTSGFGSTQNNTTSGGLFGKPAGTTGTGGGLFGNTNTNSTPAASGGLFGANNTNNSTGGGLFGNLNATAGTNTQSGGLFGNKSATTTGTIGGGLFGNTQNSTATNNTTGTSLFGGSSLFGGQAQQTQQQQQQAQQPLLLLSQAGQLLQPLVCGPMPSLLTRDPYGSSQLFESIAGANADANVPRAIAVSKVKKKYNLSSVHRLEPLFKAKTSNTPIEDMKMEVFSAENGDTSKTSSANNAIDQAIMSSALFAPKLDYKKLVLNSTKEPQKLIAGAEELSPKRVLFALNNIETPEQEAPLREEASSEEEIDDDGYWTSPALSQLKKMSLAHLRKVKDFTVGRKYYGQMRFREPVDLSAINLDDICGNIVVFGSKNVIIYPDDDPPKVGEGLNLPAEVTLEGCYPTNKKTKLATLDPKDEVVKRHIQQLKELPDIEFKNYDPPSGDWTFKFEHL</sequence>
<organism evidence="14 15">
    <name type="scientific">Metschnikowia bicuspidata</name>
    <dbReference type="NCBI Taxonomy" id="27322"/>
    <lineage>
        <taxon>Eukaryota</taxon>
        <taxon>Fungi</taxon>
        <taxon>Dikarya</taxon>
        <taxon>Ascomycota</taxon>
        <taxon>Saccharomycotina</taxon>
        <taxon>Pichiomycetes</taxon>
        <taxon>Metschnikowiaceae</taxon>
        <taxon>Metschnikowia</taxon>
    </lineage>
</organism>
<dbReference type="Gene3D" id="3.30.1610.10">
    <property type="entry name" value="Peptidase S59, nucleoporin"/>
    <property type="match status" value="1"/>
</dbReference>
<dbReference type="PANTHER" id="PTHR23198">
    <property type="entry name" value="NUCLEOPORIN"/>
    <property type="match status" value="1"/>
</dbReference>
<dbReference type="Pfam" id="PF04096">
    <property type="entry name" value="Nucleoporin2"/>
    <property type="match status" value="1"/>
</dbReference>
<feature type="compositionally biased region" description="Low complexity" evidence="12">
    <location>
        <begin position="535"/>
        <end position="554"/>
    </location>
</feature>
<comment type="similarity">
    <text evidence="4">Belongs to the nucleoporin GLFG family.</text>
</comment>
<evidence type="ECO:0000256" key="6">
    <source>
        <dbReference type="ARBA" id="ARBA00022737"/>
    </source>
</evidence>
<dbReference type="GO" id="GO:0044614">
    <property type="term" value="C:nuclear pore cytoplasmic filaments"/>
    <property type="evidence" value="ECO:0007669"/>
    <property type="project" value="TreeGrafter"/>
</dbReference>
<evidence type="ECO:0000313" key="14">
    <source>
        <dbReference type="EMBL" id="RKP29824.1"/>
    </source>
</evidence>
<feature type="compositionally biased region" description="Low complexity" evidence="12">
    <location>
        <begin position="483"/>
        <end position="492"/>
    </location>
</feature>
<dbReference type="SUPFAM" id="SSF82215">
    <property type="entry name" value="C-terminal autoproteolytic domain of nucleoporin nup98"/>
    <property type="match status" value="1"/>
</dbReference>
<protein>
    <recommendedName>
        <fullName evidence="13">Peptidase S59 domain-containing protein</fullName>
    </recommendedName>
</protein>
<dbReference type="GO" id="GO:0006406">
    <property type="term" value="P:mRNA export from nucleus"/>
    <property type="evidence" value="ECO:0007669"/>
    <property type="project" value="UniProtKB-ARBA"/>
</dbReference>
<feature type="region of interest" description="Disordered" evidence="12">
    <location>
        <begin position="483"/>
        <end position="577"/>
    </location>
</feature>
<feature type="region of interest" description="Disordered" evidence="12">
    <location>
        <begin position="439"/>
        <end position="468"/>
    </location>
</feature>
<evidence type="ECO:0000256" key="11">
    <source>
        <dbReference type="ARBA" id="ARBA00023242"/>
    </source>
</evidence>